<dbReference type="WBParaSite" id="nRc.2.0.1.t25516-RA">
    <property type="protein sequence ID" value="nRc.2.0.1.t25516-RA"/>
    <property type="gene ID" value="nRc.2.0.1.g25516"/>
</dbReference>
<evidence type="ECO:0000313" key="1">
    <source>
        <dbReference type="Proteomes" id="UP000887565"/>
    </source>
</evidence>
<organism evidence="1 2">
    <name type="scientific">Romanomermis culicivorax</name>
    <name type="common">Nematode worm</name>
    <dbReference type="NCBI Taxonomy" id="13658"/>
    <lineage>
        <taxon>Eukaryota</taxon>
        <taxon>Metazoa</taxon>
        <taxon>Ecdysozoa</taxon>
        <taxon>Nematoda</taxon>
        <taxon>Enoplea</taxon>
        <taxon>Dorylaimia</taxon>
        <taxon>Mermithida</taxon>
        <taxon>Mermithoidea</taxon>
        <taxon>Mermithidae</taxon>
        <taxon>Romanomermis</taxon>
    </lineage>
</organism>
<sequence>MSGRSSNSLTASKDRPVSIIGEDFGLPNVDSLGGPLPTCGEWGTSKSRRPRRLVVVHMCVPI</sequence>
<reference evidence="2" key="1">
    <citation type="submission" date="2022-11" db="UniProtKB">
        <authorList>
            <consortium name="WormBaseParasite"/>
        </authorList>
    </citation>
    <scope>IDENTIFICATION</scope>
</reference>
<dbReference type="Proteomes" id="UP000887565">
    <property type="component" value="Unplaced"/>
</dbReference>
<protein>
    <submittedName>
        <fullName evidence="2">Uncharacterized protein</fullName>
    </submittedName>
</protein>
<name>A0A915JHC2_ROMCU</name>
<evidence type="ECO:0000313" key="2">
    <source>
        <dbReference type="WBParaSite" id="nRc.2.0.1.t25516-RA"/>
    </source>
</evidence>
<proteinExistence type="predicted"/>
<accession>A0A915JHC2</accession>
<dbReference type="AlphaFoldDB" id="A0A915JHC2"/>
<keyword evidence="1" id="KW-1185">Reference proteome</keyword>